<name>A0A318EAI3_9GAMM</name>
<dbReference type="Gene3D" id="2.40.360.20">
    <property type="match status" value="1"/>
</dbReference>
<evidence type="ECO:0000313" key="3">
    <source>
        <dbReference type="Proteomes" id="UP000248330"/>
    </source>
</evidence>
<comment type="caution">
    <text evidence="2">The sequence shown here is derived from an EMBL/GenBank/DDBJ whole genome shotgun (WGS) entry which is preliminary data.</text>
</comment>
<dbReference type="PROSITE" id="PS51257">
    <property type="entry name" value="PROKAR_LIPOPROTEIN"/>
    <property type="match status" value="1"/>
</dbReference>
<evidence type="ECO:0000313" key="2">
    <source>
        <dbReference type="EMBL" id="PXV69481.1"/>
    </source>
</evidence>
<accession>A0A318EAI3</accession>
<dbReference type="AlphaFoldDB" id="A0A318EAI3"/>
<evidence type="ECO:0000256" key="1">
    <source>
        <dbReference type="SAM" id="MobiDB-lite"/>
    </source>
</evidence>
<proteinExistence type="predicted"/>
<feature type="region of interest" description="Disordered" evidence="1">
    <location>
        <begin position="40"/>
        <end position="101"/>
    </location>
</feature>
<dbReference type="EMBL" id="QICN01000003">
    <property type="protein sequence ID" value="PXV69481.1"/>
    <property type="molecule type" value="Genomic_DNA"/>
</dbReference>
<sequence>MEHSNKTHDATGRRLYRPAWTALAAALLIAACGGGGGGDNGQTPDQVMGNLTDKINVPGATVTQPTGTPPSAADNPQGSEESAPVVEPDADEINGTPGQKVTIPVSVTTTTDLANLFAKVPGASSYFDAAFGGGAKAMKDLRFKSLFKPTGLRRGKGLFTIAFEVDLPANFPAGRFCFEFSARDVEQLTSGVETVCIVVGSAPTPTPTPTPTATPTVAPTPTPTAAPTPTPTAAPTPTPTAAPTPTPTPNPTTGSATDCLNTDLFAVGNRLNLTQQGSFDGEVYTINQELMPMRQTTFNGNNAIEVAGELSEESNGEVFTFESFNQYVRVDGTTLLFFGVTFEETVDGTTVTGETTFEPPFENRYGLNPGQSYSQTNTITTTSTFNGQPFTSTFSETSQITYSGQESVTVPLGTFNACRFQENYSSEGTSGSITNWLAVGSGIPLRSVYDDGEEVVTTAASINGTPVTGN</sequence>
<protein>
    <submittedName>
        <fullName evidence="2">Uncharacterized protein</fullName>
    </submittedName>
</protein>
<feature type="compositionally biased region" description="Pro residues" evidence="1">
    <location>
        <begin position="204"/>
        <end position="250"/>
    </location>
</feature>
<reference evidence="2 3" key="1">
    <citation type="submission" date="2018-04" db="EMBL/GenBank/DDBJ databases">
        <title>Genomic Encyclopedia of Type Strains, Phase IV (KMG-IV): sequencing the most valuable type-strain genomes for metagenomic binning, comparative biology and taxonomic classification.</title>
        <authorList>
            <person name="Goeker M."/>
        </authorList>
    </citation>
    <scope>NUCLEOTIDE SEQUENCE [LARGE SCALE GENOMIC DNA]</scope>
    <source>
        <strain evidence="2 3">DSM 104150</strain>
    </source>
</reference>
<dbReference type="Proteomes" id="UP000248330">
    <property type="component" value="Unassembled WGS sequence"/>
</dbReference>
<keyword evidence="3" id="KW-1185">Reference proteome</keyword>
<dbReference type="RefSeq" id="WP_211307239.1">
    <property type="nucleotide sequence ID" value="NZ_CAKZQT010000021.1"/>
</dbReference>
<gene>
    <name evidence="2" type="ORF">C8D93_10354</name>
</gene>
<organism evidence="2 3">
    <name type="scientific">Sinimarinibacterium flocculans</name>
    <dbReference type="NCBI Taxonomy" id="985250"/>
    <lineage>
        <taxon>Bacteria</taxon>
        <taxon>Pseudomonadati</taxon>
        <taxon>Pseudomonadota</taxon>
        <taxon>Gammaproteobacteria</taxon>
        <taxon>Nevskiales</taxon>
        <taxon>Nevskiaceae</taxon>
        <taxon>Sinimarinibacterium</taxon>
    </lineage>
</organism>
<feature type="region of interest" description="Disordered" evidence="1">
    <location>
        <begin position="201"/>
        <end position="257"/>
    </location>
</feature>